<evidence type="ECO:0000256" key="2">
    <source>
        <dbReference type="ARBA" id="ARBA00022475"/>
    </source>
</evidence>
<dbReference type="AlphaFoldDB" id="A0A1F6BS08"/>
<dbReference type="NCBIfam" id="TIGR00360">
    <property type="entry name" value="ComEC_N-term"/>
    <property type="match status" value="1"/>
</dbReference>
<evidence type="ECO:0000256" key="6">
    <source>
        <dbReference type="SAM" id="Phobius"/>
    </source>
</evidence>
<feature type="transmembrane region" description="Helical" evidence="6">
    <location>
        <begin position="410"/>
        <end position="431"/>
    </location>
</feature>
<dbReference type="InterPro" id="IPR052159">
    <property type="entry name" value="Competence_DNA_uptake"/>
</dbReference>
<dbReference type="Proteomes" id="UP000178825">
    <property type="component" value="Unassembled WGS sequence"/>
</dbReference>
<feature type="transmembrane region" description="Helical" evidence="6">
    <location>
        <begin position="238"/>
        <end position="261"/>
    </location>
</feature>
<comment type="subcellular location">
    <subcellularLocation>
        <location evidence="1">Cell membrane</location>
        <topology evidence="1">Multi-pass membrane protein</topology>
    </subcellularLocation>
</comment>
<feature type="transmembrane region" description="Helical" evidence="6">
    <location>
        <begin position="38"/>
        <end position="55"/>
    </location>
</feature>
<feature type="transmembrane region" description="Helical" evidence="6">
    <location>
        <begin position="15"/>
        <end position="33"/>
    </location>
</feature>
<organism evidence="9 10">
    <name type="scientific">Candidatus Jorgensenbacteria bacterium RIFCSPHIGHO2_02_FULL_45_20</name>
    <dbReference type="NCBI Taxonomy" id="1798470"/>
    <lineage>
        <taxon>Bacteria</taxon>
        <taxon>Candidatus Joergenseniibacteriota</taxon>
    </lineage>
</organism>
<dbReference type="InterPro" id="IPR025405">
    <property type="entry name" value="DUF4131"/>
</dbReference>
<feature type="domain" description="DUF4131" evidence="8">
    <location>
        <begin position="38"/>
        <end position="151"/>
    </location>
</feature>
<dbReference type="Pfam" id="PF13567">
    <property type="entry name" value="DUF4131"/>
    <property type="match status" value="1"/>
</dbReference>
<feature type="transmembrane region" description="Helical" evidence="6">
    <location>
        <begin position="311"/>
        <end position="328"/>
    </location>
</feature>
<dbReference type="Pfam" id="PF03772">
    <property type="entry name" value="Competence"/>
    <property type="match status" value="1"/>
</dbReference>
<evidence type="ECO:0000256" key="4">
    <source>
        <dbReference type="ARBA" id="ARBA00022989"/>
    </source>
</evidence>
<proteinExistence type="predicted"/>
<comment type="caution">
    <text evidence="9">The sequence shown here is derived from an EMBL/GenBank/DDBJ whole genome shotgun (WGS) entry which is preliminary data.</text>
</comment>
<feature type="domain" description="ComEC/Rec2-related protein" evidence="7">
    <location>
        <begin position="214"/>
        <end position="480"/>
    </location>
</feature>
<evidence type="ECO:0000256" key="5">
    <source>
        <dbReference type="ARBA" id="ARBA00023136"/>
    </source>
</evidence>
<protein>
    <submittedName>
        <fullName evidence="9">Uncharacterized protein</fullName>
    </submittedName>
</protein>
<name>A0A1F6BS08_9BACT</name>
<reference evidence="9 10" key="1">
    <citation type="journal article" date="2016" name="Nat. Commun.">
        <title>Thousands of microbial genomes shed light on interconnected biogeochemical processes in an aquifer system.</title>
        <authorList>
            <person name="Anantharaman K."/>
            <person name="Brown C.T."/>
            <person name="Hug L.A."/>
            <person name="Sharon I."/>
            <person name="Castelle C.J."/>
            <person name="Probst A.J."/>
            <person name="Thomas B.C."/>
            <person name="Singh A."/>
            <person name="Wilkins M.J."/>
            <person name="Karaoz U."/>
            <person name="Brodie E.L."/>
            <person name="Williams K.H."/>
            <person name="Hubbard S.S."/>
            <person name="Banfield J.F."/>
        </authorList>
    </citation>
    <scope>NUCLEOTIDE SEQUENCE [LARGE SCALE GENOMIC DNA]</scope>
</reference>
<evidence type="ECO:0000259" key="8">
    <source>
        <dbReference type="Pfam" id="PF13567"/>
    </source>
</evidence>
<evidence type="ECO:0000256" key="1">
    <source>
        <dbReference type="ARBA" id="ARBA00004651"/>
    </source>
</evidence>
<dbReference type="PANTHER" id="PTHR30619">
    <property type="entry name" value="DNA INTERNALIZATION/COMPETENCE PROTEIN COMEC/REC2"/>
    <property type="match status" value="1"/>
</dbReference>
<keyword evidence="3 6" id="KW-0812">Transmembrane</keyword>
<dbReference type="GO" id="GO:0005886">
    <property type="term" value="C:plasma membrane"/>
    <property type="evidence" value="ECO:0007669"/>
    <property type="project" value="UniProtKB-SubCell"/>
</dbReference>
<evidence type="ECO:0000256" key="3">
    <source>
        <dbReference type="ARBA" id="ARBA00022692"/>
    </source>
</evidence>
<dbReference type="PANTHER" id="PTHR30619:SF7">
    <property type="entry name" value="BETA-LACTAMASE DOMAIN PROTEIN"/>
    <property type="match status" value="1"/>
</dbReference>
<keyword evidence="5 6" id="KW-0472">Membrane</keyword>
<dbReference type="STRING" id="1798470.A3D55_00575"/>
<gene>
    <name evidence="9" type="ORF">A3D55_00575</name>
</gene>
<keyword evidence="4 6" id="KW-1133">Transmembrane helix</keyword>
<feature type="transmembrane region" description="Helical" evidence="6">
    <location>
        <begin position="461"/>
        <end position="481"/>
    </location>
</feature>
<accession>A0A1F6BS08</accession>
<feature type="transmembrane region" description="Helical" evidence="6">
    <location>
        <begin position="267"/>
        <end position="299"/>
    </location>
</feature>
<evidence type="ECO:0000313" key="10">
    <source>
        <dbReference type="Proteomes" id="UP000178825"/>
    </source>
</evidence>
<feature type="transmembrane region" description="Helical" evidence="6">
    <location>
        <begin position="61"/>
        <end position="84"/>
    </location>
</feature>
<dbReference type="InterPro" id="IPR004477">
    <property type="entry name" value="ComEC_N"/>
</dbReference>
<evidence type="ECO:0000259" key="7">
    <source>
        <dbReference type="Pfam" id="PF03772"/>
    </source>
</evidence>
<evidence type="ECO:0000313" key="9">
    <source>
        <dbReference type="EMBL" id="OGG39327.1"/>
    </source>
</evidence>
<dbReference type="EMBL" id="MFKJ01000002">
    <property type="protein sequence ID" value="OGG39327.1"/>
    <property type="molecule type" value="Genomic_DNA"/>
</dbReference>
<sequence>MFPTGRLTDAPHKKFFWGAACFLFGTFIASMGWGTTMFLVLSAVFLLSIVLAFFFRARDFLPLSCGAFIVFLGALHFGFADIIVNRNIPFGKDYKIEGVIYAEPEFNEKSQDVKIRLSEPYDGNLLVKIARFPEFAYGDLVEFYGEIKPVPFGSYGNYLKKEKIGGVVSFPETTLISGGHGSRVRIVLLGFKGLVSGAVRKTLSYEKAALLQGILLGDTGDFSESFRENMRASGTTHIVALSGYNISIVALAAVFLFSRFLAPTRSFILSSAFIAAFVLMTGASPSVTRAGIMGVMLLFGKLFGNGDDLKNVLILSALGMIIANPRVLVFDAGFQLSFAAFLGIAYLKPHIERTFGIVSRAGMFSWKWKENLLSTVSAQVAVLPIIMSYFDSVALVSIPANVVMLTVMPATMTLGFLTVLVSLAIPFLSALPGTITEFLLQFEISVINFSSALGGKISFRFSPVAVVFYYVALVTTLSCFARMPRFLRRERTM</sequence>
<keyword evidence="2" id="KW-1003">Cell membrane</keyword>